<proteinExistence type="predicted"/>
<feature type="compositionally biased region" description="Acidic residues" evidence="1">
    <location>
        <begin position="95"/>
        <end position="106"/>
    </location>
</feature>
<comment type="caution">
    <text evidence="2">The sequence shown here is derived from an EMBL/GenBank/DDBJ whole genome shotgun (WGS) entry which is preliminary data.</text>
</comment>
<reference evidence="2 3" key="1">
    <citation type="submission" date="2017-04" db="EMBL/GenBank/DDBJ databases">
        <title>Draft genome sequence of Marssonina coronaria NL1: causal agent of apple blotch.</title>
        <authorList>
            <person name="Cheng Q."/>
        </authorList>
    </citation>
    <scope>NUCLEOTIDE SEQUENCE [LARGE SCALE GENOMIC DNA]</scope>
    <source>
        <strain evidence="2 3">NL1</strain>
    </source>
</reference>
<dbReference type="Proteomes" id="UP000242519">
    <property type="component" value="Unassembled WGS sequence"/>
</dbReference>
<evidence type="ECO:0000256" key="1">
    <source>
        <dbReference type="SAM" id="MobiDB-lite"/>
    </source>
</evidence>
<sequence length="172" mass="19478">MRFGAGGQVVPDEGRKTVLGFPSARSFLGRSHQIYTHLQVFLHRAMQMQLTLRTETKKLEKRSFPGPGCCDHARARCFGWMGADEGDMGGGKEEEKEEEEEEEEGQPDWTNLPAWLLQYHESGVFTVRHLLRDPDEEDSTLESTEVWTARDDTVCVTSLYRVVGGGRGEEEE</sequence>
<organism evidence="2 3">
    <name type="scientific">Diplocarpon coronariae</name>
    <dbReference type="NCBI Taxonomy" id="2795749"/>
    <lineage>
        <taxon>Eukaryota</taxon>
        <taxon>Fungi</taxon>
        <taxon>Dikarya</taxon>
        <taxon>Ascomycota</taxon>
        <taxon>Pezizomycotina</taxon>
        <taxon>Leotiomycetes</taxon>
        <taxon>Helotiales</taxon>
        <taxon>Drepanopezizaceae</taxon>
        <taxon>Diplocarpon</taxon>
    </lineage>
</organism>
<dbReference type="InParanoid" id="A0A218YYJ8"/>
<protein>
    <submittedName>
        <fullName evidence="2">Uncharacterized protein</fullName>
    </submittedName>
</protein>
<evidence type="ECO:0000313" key="2">
    <source>
        <dbReference type="EMBL" id="OWP00562.1"/>
    </source>
</evidence>
<feature type="region of interest" description="Disordered" evidence="1">
    <location>
        <begin position="83"/>
        <end position="108"/>
    </location>
</feature>
<accession>A0A218YYJ8</accession>
<keyword evidence="3" id="KW-1185">Reference proteome</keyword>
<evidence type="ECO:0000313" key="3">
    <source>
        <dbReference type="Proteomes" id="UP000242519"/>
    </source>
</evidence>
<dbReference type="EMBL" id="MZNU01000318">
    <property type="protein sequence ID" value="OWP00562.1"/>
    <property type="molecule type" value="Genomic_DNA"/>
</dbReference>
<name>A0A218YYJ8_9HELO</name>
<gene>
    <name evidence="2" type="ORF">B2J93_4311</name>
</gene>
<dbReference type="AlphaFoldDB" id="A0A218YYJ8"/>